<evidence type="ECO:0000256" key="2">
    <source>
        <dbReference type="PIRSR" id="PIRSR004789-51"/>
    </source>
</evidence>
<feature type="binding site" evidence="2">
    <location>
        <position position="46"/>
    </location>
    <ligand>
        <name>Fe cation</name>
        <dbReference type="ChEBI" id="CHEBI:24875"/>
        <label>1</label>
    </ligand>
</feature>
<dbReference type="SUPFAM" id="SSF56300">
    <property type="entry name" value="Metallo-dependent phosphatases"/>
    <property type="match status" value="1"/>
</dbReference>
<dbReference type="InterPro" id="IPR005235">
    <property type="entry name" value="YmdB-like"/>
</dbReference>
<dbReference type="Proteomes" id="UP000230405">
    <property type="component" value="Unassembled WGS sequence"/>
</dbReference>
<feature type="binding site" evidence="2">
    <location>
        <position position="168"/>
    </location>
    <ligand>
        <name>Fe cation</name>
        <dbReference type="ChEBI" id="CHEBI:24875"/>
        <label>2</label>
    </ligand>
</feature>
<feature type="binding site" evidence="2">
    <location>
        <position position="193"/>
    </location>
    <ligand>
        <name>Fe cation</name>
        <dbReference type="ChEBI" id="CHEBI:24875"/>
        <label>2</label>
    </ligand>
</feature>
<accession>A0A2M7VGD0</accession>
<feature type="active site" description="Proton donor" evidence="1">
    <location>
        <position position="75"/>
    </location>
</feature>
<dbReference type="GO" id="GO:0046872">
    <property type="term" value="F:metal ion binding"/>
    <property type="evidence" value="ECO:0007669"/>
    <property type="project" value="UniProtKB-KW"/>
</dbReference>
<dbReference type="PIRSF" id="PIRSF004789">
    <property type="entry name" value="DR1281"/>
    <property type="match status" value="1"/>
</dbReference>
<feature type="binding site" evidence="2">
    <location>
        <position position="74"/>
    </location>
    <ligand>
        <name>Fe cation</name>
        <dbReference type="ChEBI" id="CHEBI:24875"/>
        <label>2</label>
    </ligand>
</feature>
<evidence type="ECO:0000313" key="4">
    <source>
        <dbReference type="Proteomes" id="UP000230405"/>
    </source>
</evidence>
<dbReference type="EMBL" id="PFPO01000012">
    <property type="protein sequence ID" value="PIZ99771.1"/>
    <property type="molecule type" value="Genomic_DNA"/>
</dbReference>
<name>A0A2M7VGD0_9BACT</name>
<proteinExistence type="predicted"/>
<organism evidence="3 4">
    <name type="scientific">Candidatus Komeilibacteria bacterium CG_4_10_14_0_2_um_filter_37_10</name>
    <dbReference type="NCBI Taxonomy" id="1974470"/>
    <lineage>
        <taxon>Bacteria</taxon>
        <taxon>Candidatus Komeiliibacteriota</taxon>
    </lineage>
</organism>
<evidence type="ECO:0000256" key="1">
    <source>
        <dbReference type="PIRSR" id="PIRSR004789-50"/>
    </source>
</evidence>
<comment type="caution">
    <text evidence="3">The sequence shown here is derived from an EMBL/GenBank/DDBJ whole genome shotgun (WGS) entry which is preliminary data.</text>
</comment>
<dbReference type="AlphaFoldDB" id="A0A2M7VGD0"/>
<dbReference type="Gene3D" id="3.60.21.10">
    <property type="match status" value="1"/>
</dbReference>
<feature type="binding site" evidence="2">
    <location>
        <position position="195"/>
    </location>
    <ligand>
        <name>Fe cation</name>
        <dbReference type="ChEBI" id="CHEBI:24875"/>
        <label>1</label>
    </ligand>
</feature>
<dbReference type="Pfam" id="PF13277">
    <property type="entry name" value="YmdB"/>
    <property type="match status" value="1"/>
</dbReference>
<keyword evidence="2" id="KW-0479">Metal-binding</keyword>
<dbReference type="GO" id="GO:0004113">
    <property type="term" value="F:2',3'-cyclic-nucleotide 3'-phosphodiesterase activity"/>
    <property type="evidence" value="ECO:0007669"/>
    <property type="project" value="TreeGrafter"/>
</dbReference>
<gene>
    <name evidence="3" type="ORF">COX77_00530</name>
</gene>
<protein>
    <submittedName>
        <fullName evidence="3">Metallophosphoesterase</fullName>
    </submittedName>
</protein>
<reference evidence="4" key="1">
    <citation type="submission" date="2017-09" db="EMBL/GenBank/DDBJ databases">
        <title>Depth-based differentiation of microbial function through sediment-hosted aquifers and enrichment of novel symbionts in the deep terrestrial subsurface.</title>
        <authorList>
            <person name="Probst A.J."/>
            <person name="Ladd B."/>
            <person name="Jarett J.K."/>
            <person name="Geller-Mcgrath D.E."/>
            <person name="Sieber C.M.K."/>
            <person name="Emerson J.B."/>
            <person name="Anantharaman K."/>
            <person name="Thomas B.C."/>
            <person name="Malmstrom R."/>
            <person name="Stieglmeier M."/>
            <person name="Klingl A."/>
            <person name="Woyke T."/>
            <person name="Ryan C.M."/>
            <person name="Banfield J.F."/>
        </authorList>
    </citation>
    <scope>NUCLEOTIDE SEQUENCE [LARGE SCALE GENOMIC DNA]</scope>
</reference>
<dbReference type="InterPro" id="IPR029052">
    <property type="entry name" value="Metallo-depent_PP-like"/>
</dbReference>
<dbReference type="PANTHER" id="PTHR36303">
    <property type="entry name" value="2',3'-CYCLIC-NUCLEOTIDE 2'-PHOSPHODIESTERASE"/>
    <property type="match status" value="1"/>
</dbReference>
<evidence type="ECO:0000313" key="3">
    <source>
        <dbReference type="EMBL" id="PIZ99771.1"/>
    </source>
</evidence>
<feature type="binding site" evidence="2">
    <location>
        <position position="15"/>
    </location>
    <ligand>
        <name>Fe cation</name>
        <dbReference type="ChEBI" id="CHEBI:24875"/>
        <label>1</label>
    </ligand>
</feature>
<dbReference type="PANTHER" id="PTHR36303:SF1">
    <property type="entry name" value="2',3'-CYCLIC-NUCLEOTIDE 2'-PHOSPHODIESTERASE"/>
    <property type="match status" value="1"/>
</dbReference>
<feature type="binding site" evidence="2">
    <location>
        <position position="47"/>
    </location>
    <ligand>
        <name>Fe cation</name>
        <dbReference type="ChEBI" id="CHEBI:24875"/>
        <label>1</label>
    </ligand>
</feature>
<feature type="binding site" evidence="2">
    <location>
        <position position="46"/>
    </location>
    <ligand>
        <name>Fe cation</name>
        <dbReference type="ChEBI" id="CHEBI:24875"/>
        <label>2</label>
    </ligand>
</feature>
<sequence>MPAKKDSLKIIFFGDIMGKIGRLAIAQIMPLWQKKYHPDLWGANVENIAHGKGVTQKTLQEMADCGIDFMTSGNHVWRKEDANVLAKLPQFNLVTPENDPRTPAGQGYKLITVKKKKLLVINLLGQEAMTFWGDDSGEKKIKSPFATLDQILHSSLAQEANYSFVDFHAELTSETRALGWHADGRINALIGTHTHIPTADAQILPQGTAYLTDVGMVGAYESVLGISKDIIVDRFLNQSKIVFSAPEKGNCEINAVLLELNSLDKNQSKIKLLRQMIVVK</sequence>